<gene>
    <name evidence="2" type="ORF">JNB85_19690</name>
</gene>
<evidence type="ECO:0000259" key="1">
    <source>
        <dbReference type="Pfam" id="PF02558"/>
    </source>
</evidence>
<evidence type="ECO:0000313" key="2">
    <source>
        <dbReference type="EMBL" id="MBW9054628.1"/>
    </source>
</evidence>
<dbReference type="InterPro" id="IPR036291">
    <property type="entry name" value="NAD(P)-bd_dom_sf"/>
</dbReference>
<name>A0ABS7GZB2_9HYPH</name>
<dbReference type="PANTHER" id="PTHR21708">
    <property type="entry name" value="PROBABLE 2-DEHYDROPANTOATE 2-REDUCTASE"/>
    <property type="match status" value="1"/>
</dbReference>
<evidence type="ECO:0000313" key="3">
    <source>
        <dbReference type="Proteomes" id="UP000717752"/>
    </source>
</evidence>
<feature type="domain" description="Ketopantoate reductase N-terminal" evidence="1">
    <location>
        <begin position="3"/>
        <end position="150"/>
    </location>
</feature>
<dbReference type="EMBL" id="JAEUAK010000007">
    <property type="protein sequence ID" value="MBW9054628.1"/>
    <property type="molecule type" value="Genomic_DNA"/>
</dbReference>
<proteinExistence type="predicted"/>
<dbReference type="SUPFAM" id="SSF51735">
    <property type="entry name" value="NAD(P)-binding Rossmann-fold domains"/>
    <property type="match status" value="1"/>
</dbReference>
<protein>
    <recommendedName>
        <fullName evidence="1">Ketopantoate reductase N-terminal domain-containing protein</fullName>
    </recommendedName>
</protein>
<sequence>MRILVIGAGSIGGYFGGRLHQAGRDVTFLVREARANALRQSGLKIRSATGDLHIEHPKLMLASEIDGQYDLVILSCKAYDLEGAISSFSPAVGPGTVILPLLNGMRHLDLLDAAFGRERVFGGACMISTTLDRDGTIVHMGEMQNLVFGPRTDRPAVSGSAVLAQLSNALSFCT</sequence>
<dbReference type="Proteomes" id="UP000717752">
    <property type="component" value="Unassembled WGS sequence"/>
</dbReference>
<dbReference type="Gene3D" id="3.40.50.720">
    <property type="entry name" value="NAD(P)-binding Rossmann-like Domain"/>
    <property type="match status" value="1"/>
</dbReference>
<accession>A0ABS7GZB2</accession>
<organism evidence="2 3">
    <name type="scientific">Rhizobium mesosinicum</name>
    <dbReference type="NCBI Taxonomy" id="335017"/>
    <lineage>
        <taxon>Bacteria</taxon>
        <taxon>Pseudomonadati</taxon>
        <taxon>Pseudomonadota</taxon>
        <taxon>Alphaproteobacteria</taxon>
        <taxon>Hyphomicrobiales</taxon>
        <taxon>Rhizobiaceae</taxon>
        <taxon>Rhizobium/Agrobacterium group</taxon>
        <taxon>Rhizobium</taxon>
    </lineage>
</organism>
<dbReference type="InterPro" id="IPR013332">
    <property type="entry name" value="KPR_N"/>
</dbReference>
<reference evidence="2 3" key="1">
    <citation type="journal article" date="2021" name="MBio">
        <title>Poor Competitiveness of Bradyrhizobium in Pigeon Pea Root Colonization in Indian Soils.</title>
        <authorList>
            <person name="Chalasani D."/>
            <person name="Basu A."/>
            <person name="Pullabhotla S.V.S.R.N."/>
            <person name="Jorrin B."/>
            <person name="Neal A.L."/>
            <person name="Poole P.S."/>
            <person name="Podile A.R."/>
            <person name="Tkacz A."/>
        </authorList>
    </citation>
    <scope>NUCLEOTIDE SEQUENCE [LARGE SCALE GENOMIC DNA]</scope>
    <source>
        <strain evidence="2 3">HU56</strain>
    </source>
</reference>
<dbReference type="InterPro" id="IPR051402">
    <property type="entry name" value="KPR-Related"/>
</dbReference>
<comment type="caution">
    <text evidence="2">The sequence shown here is derived from an EMBL/GenBank/DDBJ whole genome shotgun (WGS) entry which is preliminary data.</text>
</comment>
<dbReference type="PANTHER" id="PTHR21708:SF26">
    <property type="entry name" value="2-DEHYDROPANTOATE 2-REDUCTASE"/>
    <property type="match status" value="1"/>
</dbReference>
<keyword evidence="3" id="KW-1185">Reference proteome</keyword>
<dbReference type="Pfam" id="PF02558">
    <property type="entry name" value="ApbA"/>
    <property type="match status" value="1"/>
</dbReference>
<dbReference type="RefSeq" id="WP_220335982.1">
    <property type="nucleotide sequence ID" value="NZ_JAEUAK010000007.1"/>
</dbReference>